<protein>
    <submittedName>
        <fullName evidence="2">Uncharacterized protein</fullName>
    </submittedName>
</protein>
<dbReference type="AlphaFoldDB" id="A0AAN7YDS4"/>
<reference evidence="2 3" key="1">
    <citation type="submission" date="2023-08" db="EMBL/GenBank/DDBJ databases">
        <title>Black Yeasts Isolated from many extreme environments.</title>
        <authorList>
            <person name="Coleine C."/>
            <person name="Stajich J.E."/>
            <person name="Selbmann L."/>
        </authorList>
    </citation>
    <scope>NUCLEOTIDE SEQUENCE [LARGE SCALE GENOMIC DNA]</scope>
    <source>
        <strain evidence="2 3">CCFEE 5910</strain>
    </source>
</reference>
<dbReference type="Proteomes" id="UP001309876">
    <property type="component" value="Unassembled WGS sequence"/>
</dbReference>
<keyword evidence="3" id="KW-1185">Reference proteome</keyword>
<name>A0AAN7YDS4_9EURO</name>
<evidence type="ECO:0000313" key="2">
    <source>
        <dbReference type="EMBL" id="KAK5082316.1"/>
    </source>
</evidence>
<feature type="compositionally biased region" description="Basic and acidic residues" evidence="1">
    <location>
        <begin position="11"/>
        <end position="25"/>
    </location>
</feature>
<feature type="compositionally biased region" description="Polar residues" evidence="1">
    <location>
        <begin position="442"/>
        <end position="456"/>
    </location>
</feature>
<feature type="region of interest" description="Disordered" evidence="1">
    <location>
        <begin position="433"/>
        <end position="457"/>
    </location>
</feature>
<evidence type="ECO:0000256" key="1">
    <source>
        <dbReference type="SAM" id="MobiDB-lite"/>
    </source>
</evidence>
<accession>A0AAN7YDS4</accession>
<feature type="compositionally biased region" description="Polar residues" evidence="1">
    <location>
        <begin position="216"/>
        <end position="227"/>
    </location>
</feature>
<proteinExistence type="predicted"/>
<gene>
    <name evidence="2" type="ORF">LTR05_007462</name>
</gene>
<sequence>MPQRWLSVRKVKGEPSKSHDTSHARVDDGFDFAFTAEDDLLRRRVLGAAARPATAGDDCYRARRKPDLTLLIERPKSSDSALQKTPLSARFRASQIGLAIGSPRRPPQFNSIASSMSPVQQYHACSPKEPSLGQTTKVKKWKFGALFRSKSNLNKDTFYKLQPPKPDSNKLGLPPSGRVPWRNPKSPLPSPDGSDDCRQVSVGRQCRTGSEVESPDASTESEGQFDGVTSTPLLQVSIPGTPLEPFSIMFKEIDNVQQSRLLVRRSKGLEKLIVTDRPDPHQTELAVPKIIRRATSPSTSPPQFMPHTGAQTPNATKYSLFPTTPTLSAFLPSRNMTSPYRNRSATAPLSEFSLTANAIGPTAKSADTQGDFPPPVNKELIHSKQHVPSVHSSASSRTEIFFDVKSFRNSDGQVGQQFEMTRPDSAAVQLARSRSNARRLQRQPNTSDTGIGTVTTDSDRELNTTSFAIDETIAIVERFALPPTPDHFACYVPPISARPMEPINHNRNARSQDNSTLSKIGMISTKEAKAKGCLKSSKLEVIVPSPVIECAEELTPIRSAKEHVNMTSVARTTSAASTDIREKILPPSPPRLAFQVQNHQHIPLSRYAPKSTTDELVNHVGVRPVRLVRSNTEGTHIYPSRSPNVARPRYATRSATLPLPPAPIVAGPGSNSRPMPTMIAYARPSAEVSVARTVSLSRKPSVAAKVTVARTQSVRKHEPPVSINRVDSISQKHERIRESVQEKKKEVSLGVPVVQEVHTRHKPGLSQDVLLEIASIDGTPVPQNSPPPVPAGSPIFSERQLELQELVQ</sequence>
<evidence type="ECO:0000313" key="3">
    <source>
        <dbReference type="Proteomes" id="UP001309876"/>
    </source>
</evidence>
<organism evidence="2 3">
    <name type="scientific">Lithohypha guttulata</name>
    <dbReference type="NCBI Taxonomy" id="1690604"/>
    <lineage>
        <taxon>Eukaryota</taxon>
        <taxon>Fungi</taxon>
        <taxon>Dikarya</taxon>
        <taxon>Ascomycota</taxon>
        <taxon>Pezizomycotina</taxon>
        <taxon>Eurotiomycetes</taxon>
        <taxon>Chaetothyriomycetidae</taxon>
        <taxon>Chaetothyriales</taxon>
        <taxon>Trichomeriaceae</taxon>
        <taxon>Lithohypha</taxon>
    </lineage>
</organism>
<comment type="caution">
    <text evidence="2">The sequence shown here is derived from an EMBL/GenBank/DDBJ whole genome shotgun (WGS) entry which is preliminary data.</text>
</comment>
<feature type="region of interest" description="Disordered" evidence="1">
    <location>
        <begin position="1"/>
        <end position="25"/>
    </location>
</feature>
<feature type="region of interest" description="Disordered" evidence="1">
    <location>
        <begin position="156"/>
        <end position="227"/>
    </location>
</feature>
<dbReference type="EMBL" id="JAVRRJ010000008">
    <property type="protein sequence ID" value="KAK5082316.1"/>
    <property type="molecule type" value="Genomic_DNA"/>
</dbReference>